<dbReference type="Pfam" id="PF22725">
    <property type="entry name" value="GFO_IDH_MocA_C3"/>
    <property type="match status" value="1"/>
</dbReference>
<dbReference type="PANTHER" id="PTHR43377">
    <property type="entry name" value="BILIVERDIN REDUCTASE A"/>
    <property type="match status" value="1"/>
</dbReference>
<dbReference type="EMBL" id="CADCTA010000001">
    <property type="protein sequence ID" value="CAA9210182.1"/>
    <property type="molecule type" value="Genomic_DNA"/>
</dbReference>
<evidence type="ECO:0008006" key="4">
    <source>
        <dbReference type="Google" id="ProtNLM"/>
    </source>
</evidence>
<dbReference type="Gene3D" id="3.40.50.720">
    <property type="entry name" value="NAD(P)-binding Rossmann-like Domain"/>
    <property type="match status" value="1"/>
</dbReference>
<evidence type="ECO:0000259" key="2">
    <source>
        <dbReference type="Pfam" id="PF22725"/>
    </source>
</evidence>
<reference evidence="3" key="1">
    <citation type="submission" date="2020-02" db="EMBL/GenBank/DDBJ databases">
        <authorList>
            <person name="Meier V. D."/>
        </authorList>
    </citation>
    <scope>NUCLEOTIDE SEQUENCE</scope>
    <source>
        <strain evidence="3">AVDCRST_MAG42</strain>
    </source>
</reference>
<evidence type="ECO:0000313" key="3">
    <source>
        <dbReference type="EMBL" id="CAA9210182.1"/>
    </source>
</evidence>
<dbReference type="AlphaFoldDB" id="A0A6J4H116"/>
<dbReference type="InterPro" id="IPR000683">
    <property type="entry name" value="Gfo/Idh/MocA-like_OxRdtase_N"/>
</dbReference>
<dbReference type="Gene3D" id="3.30.360.10">
    <property type="entry name" value="Dihydrodipicolinate Reductase, domain 2"/>
    <property type="match status" value="1"/>
</dbReference>
<dbReference type="InterPro" id="IPR036291">
    <property type="entry name" value="NAD(P)-bd_dom_sf"/>
</dbReference>
<organism evidence="3">
    <name type="scientific">uncultured Chthoniobacterales bacterium</name>
    <dbReference type="NCBI Taxonomy" id="1836801"/>
    <lineage>
        <taxon>Bacteria</taxon>
        <taxon>Pseudomonadati</taxon>
        <taxon>Verrucomicrobiota</taxon>
        <taxon>Spartobacteria</taxon>
        <taxon>Chthoniobacterales</taxon>
        <taxon>environmental samples</taxon>
    </lineage>
</organism>
<dbReference type="InterPro" id="IPR055170">
    <property type="entry name" value="GFO_IDH_MocA-like_dom"/>
</dbReference>
<dbReference type="SUPFAM" id="SSF55347">
    <property type="entry name" value="Glyceraldehyde-3-phosphate dehydrogenase-like, C-terminal domain"/>
    <property type="match status" value="1"/>
</dbReference>
<protein>
    <recommendedName>
        <fullName evidence="4">Gfo/Idh/MocA family oxidoreductase</fullName>
    </recommendedName>
</protein>
<dbReference type="SUPFAM" id="SSF51735">
    <property type="entry name" value="NAD(P)-binding Rossmann-fold domains"/>
    <property type="match status" value="1"/>
</dbReference>
<dbReference type="InterPro" id="IPR051450">
    <property type="entry name" value="Gfo/Idh/MocA_Oxidoreductases"/>
</dbReference>
<feature type="domain" description="GFO/IDH/MocA-like oxidoreductase" evidence="2">
    <location>
        <begin position="141"/>
        <end position="283"/>
    </location>
</feature>
<name>A0A6J4H116_9BACT</name>
<proteinExistence type="predicted"/>
<dbReference type="GO" id="GO:0000166">
    <property type="term" value="F:nucleotide binding"/>
    <property type="evidence" value="ECO:0007669"/>
    <property type="project" value="InterPro"/>
</dbReference>
<dbReference type="PANTHER" id="PTHR43377:SF1">
    <property type="entry name" value="BILIVERDIN REDUCTASE A"/>
    <property type="match status" value="1"/>
</dbReference>
<dbReference type="Pfam" id="PF01408">
    <property type="entry name" value="GFO_IDH_MocA"/>
    <property type="match status" value="1"/>
</dbReference>
<sequence length="358" mass="39442">MKRAAKTEKSAKKINLGVIGTGWPGQQHARVMSDIAEAHLYACADLDEARRAEFHATYAPQKCFGDYHALLQDPKLDAAIICLPNFLHFPAALAALEAGKHVLCEKPPTMNAAEMKVLHEEAARRGLIYYFSRQFRFTPGMRAAKGLIEAGRLGTIYHAKATWVRSRGIPQGIGGWFTEKKRSGGGALIDIGVHALDSAWYLMGNPRPLAVSAQVYRNFEHLVQDPVFDVEDAAFAFIRFENGAVVQLETSWAGNLPDDIPQGQYFGREINNSVVYGTRGTIRLKPLTLFEDQSGALVTVPVDLPDDTDSFELQLRNFLDAVRGRAEAINNANQAVKLMEMLDAIYASSVSGREVPIV</sequence>
<evidence type="ECO:0000259" key="1">
    <source>
        <dbReference type="Pfam" id="PF01408"/>
    </source>
</evidence>
<accession>A0A6J4H116</accession>
<feature type="domain" description="Gfo/Idh/MocA-like oxidoreductase N-terminal" evidence="1">
    <location>
        <begin position="14"/>
        <end position="129"/>
    </location>
</feature>
<gene>
    <name evidence="3" type="ORF">AVDCRST_MAG42-837</name>
</gene>